<accession>A0A6C0AZB2</accession>
<organism evidence="3">
    <name type="scientific">viral metagenome</name>
    <dbReference type="NCBI Taxonomy" id="1070528"/>
    <lineage>
        <taxon>unclassified sequences</taxon>
        <taxon>metagenomes</taxon>
        <taxon>organismal metagenomes</taxon>
    </lineage>
</organism>
<feature type="domain" description="Chaperone DnaJ C-terminal" evidence="2">
    <location>
        <begin position="95"/>
        <end position="256"/>
    </location>
</feature>
<dbReference type="CDD" id="cd10747">
    <property type="entry name" value="DnaJ_C"/>
    <property type="match status" value="1"/>
</dbReference>
<dbReference type="InterPro" id="IPR008971">
    <property type="entry name" value="HSP40/DnaJ_pept-bd"/>
</dbReference>
<dbReference type="InterPro" id="IPR044713">
    <property type="entry name" value="DNJA1/2-like"/>
</dbReference>
<protein>
    <recommendedName>
        <fullName evidence="2">Chaperone DnaJ C-terminal domain-containing protein</fullName>
    </recommendedName>
</protein>
<dbReference type="GO" id="GO:0030544">
    <property type="term" value="F:Hsp70 protein binding"/>
    <property type="evidence" value="ECO:0007669"/>
    <property type="project" value="InterPro"/>
</dbReference>
<dbReference type="Gene3D" id="2.60.260.20">
    <property type="entry name" value="Urease metallochaperone UreE, N-terminal domain"/>
    <property type="match status" value="2"/>
</dbReference>
<evidence type="ECO:0000256" key="1">
    <source>
        <dbReference type="SAM" id="MobiDB-lite"/>
    </source>
</evidence>
<name>A0A6C0AZB2_9ZZZZ</name>
<dbReference type="AlphaFoldDB" id="A0A6C0AZB2"/>
<sequence>MASQIANNMSEDDKSAIENMDMENMISHVTKNVFQMMSGGESDGSEIAGLSELMGSMGNIMGNFKQSPNEILERPQIPREPFMGKSFPKTRDICFDLNVDLVDFYTGKKKKINIKRKRVVEVDGKQKIVEEKKKIVIPIERGMKDEQQIRFEGEADQIPGYTPGDIVITLIENEHPLFQRDGDNLIIIKNINIYQLYDYSFDIIHLDERVLRICKNVNDALHLNDSLRKISGEGMPIYKKPNEFGDLFIRFNLIIPKSLEADKLVKLKVIFETLDETLSETYSKKLVLENVTDTDLEDFEEESESSESDTDDSRESDSVSVSSASSEPEREFKRRPRKR</sequence>
<reference evidence="3" key="1">
    <citation type="journal article" date="2020" name="Nature">
        <title>Giant virus diversity and host interactions through global metagenomics.</title>
        <authorList>
            <person name="Schulz F."/>
            <person name="Roux S."/>
            <person name="Paez-Espino D."/>
            <person name="Jungbluth S."/>
            <person name="Walsh D.A."/>
            <person name="Denef V.J."/>
            <person name="McMahon K.D."/>
            <person name="Konstantinidis K.T."/>
            <person name="Eloe-Fadrosh E.A."/>
            <person name="Kyrpides N.C."/>
            <person name="Woyke T."/>
        </authorList>
    </citation>
    <scope>NUCLEOTIDE SEQUENCE</scope>
    <source>
        <strain evidence="3">GVMAG-M-3300009182-67</strain>
    </source>
</reference>
<dbReference type="GO" id="GO:0006457">
    <property type="term" value="P:protein folding"/>
    <property type="evidence" value="ECO:0007669"/>
    <property type="project" value="InterPro"/>
</dbReference>
<evidence type="ECO:0000313" key="3">
    <source>
        <dbReference type="EMBL" id="QHS85146.1"/>
    </source>
</evidence>
<feature type="region of interest" description="Disordered" evidence="1">
    <location>
        <begin position="295"/>
        <end position="339"/>
    </location>
</feature>
<feature type="compositionally biased region" description="Acidic residues" evidence="1">
    <location>
        <begin position="295"/>
        <end position="310"/>
    </location>
</feature>
<dbReference type="Pfam" id="PF01556">
    <property type="entry name" value="DnaJ_C"/>
    <property type="match status" value="1"/>
</dbReference>
<dbReference type="GO" id="GO:0051082">
    <property type="term" value="F:unfolded protein binding"/>
    <property type="evidence" value="ECO:0007669"/>
    <property type="project" value="InterPro"/>
</dbReference>
<dbReference type="InterPro" id="IPR002939">
    <property type="entry name" value="DnaJ_C"/>
</dbReference>
<dbReference type="PANTHER" id="PTHR43888">
    <property type="entry name" value="DNAJ-LIKE-2, ISOFORM A-RELATED"/>
    <property type="match status" value="1"/>
</dbReference>
<dbReference type="SUPFAM" id="SSF49493">
    <property type="entry name" value="HSP40/DnaJ peptide-binding domain"/>
    <property type="match status" value="2"/>
</dbReference>
<dbReference type="EMBL" id="MN739041">
    <property type="protein sequence ID" value="QHS85146.1"/>
    <property type="molecule type" value="Genomic_DNA"/>
</dbReference>
<evidence type="ECO:0000259" key="2">
    <source>
        <dbReference type="Pfam" id="PF01556"/>
    </source>
</evidence>
<proteinExistence type="predicted"/>